<dbReference type="NCBIfam" id="TIGR01674">
    <property type="entry name" value="phage_lambda_G"/>
    <property type="match status" value="1"/>
</dbReference>
<evidence type="ECO:0000313" key="2">
    <source>
        <dbReference type="EMBL" id="STK47368.1"/>
    </source>
</evidence>
<dbReference type="Pfam" id="PF06894">
    <property type="entry name" value="Phage_TAC_2"/>
    <property type="match status" value="1"/>
</dbReference>
<organism evidence="2 3">
    <name type="scientific">Escherichia coli</name>
    <dbReference type="NCBI Taxonomy" id="562"/>
    <lineage>
        <taxon>Bacteria</taxon>
        <taxon>Pseudomonadati</taxon>
        <taxon>Pseudomonadota</taxon>
        <taxon>Gammaproteobacteria</taxon>
        <taxon>Enterobacterales</taxon>
        <taxon>Enterobacteriaceae</taxon>
        <taxon>Escherichia</taxon>
    </lineage>
</organism>
<feature type="domain" description="Tail assembly protein G" evidence="1">
    <location>
        <begin position="2"/>
        <end position="87"/>
    </location>
</feature>
<dbReference type="InterPro" id="IPR010027">
    <property type="entry name" value="Tail_assembly_G"/>
</dbReference>
<sequence>MSVTLSELSALQRIEHLALLKRRAEQAESSGNLQVSVEDLVRTGAFLVAMSLWHNHPQKTASPSMNEAVMQIEQEVLTTWPADAICPGGRCGVASVRDERGCSLRILTAPKWRKITH</sequence>
<dbReference type="EMBL" id="UGEB01000001">
    <property type="protein sequence ID" value="STK47368.1"/>
    <property type="molecule type" value="Genomic_DNA"/>
</dbReference>
<dbReference type="AlphaFoldDB" id="A0A376ZHS9"/>
<proteinExistence type="predicted"/>
<name>A0A376ZHS9_ECOLX</name>
<accession>A0A376ZHS9</accession>
<evidence type="ECO:0000259" key="1">
    <source>
        <dbReference type="Pfam" id="PF06894"/>
    </source>
</evidence>
<dbReference type="Proteomes" id="UP000255543">
    <property type="component" value="Unassembled WGS sequence"/>
</dbReference>
<evidence type="ECO:0000313" key="3">
    <source>
        <dbReference type="Proteomes" id="UP000255543"/>
    </source>
</evidence>
<gene>
    <name evidence="2" type="ORF">NCTC8179_00480</name>
</gene>
<protein>
    <submittedName>
        <fullName evidence="2">Minor tail protein G</fullName>
    </submittedName>
</protein>
<reference evidence="2 3" key="1">
    <citation type="submission" date="2018-06" db="EMBL/GenBank/DDBJ databases">
        <authorList>
            <consortium name="Pathogen Informatics"/>
            <person name="Doyle S."/>
        </authorList>
    </citation>
    <scope>NUCLEOTIDE SEQUENCE [LARGE SCALE GENOMIC DNA]</scope>
    <source>
        <strain evidence="2 3">NCTC8179</strain>
    </source>
</reference>